<dbReference type="InterPro" id="IPR038765">
    <property type="entry name" value="Papain-like_cys_pep_sf"/>
</dbReference>
<evidence type="ECO:0000259" key="2">
    <source>
        <dbReference type="PROSITE" id="PS50911"/>
    </source>
</evidence>
<accession>F9VCT8</accession>
<feature type="domain" description="Peptidase C51" evidence="2">
    <location>
        <begin position="203"/>
        <end position="329"/>
    </location>
</feature>
<dbReference type="eggNOG" id="COG3942">
    <property type="taxonomic scope" value="Bacteria"/>
</dbReference>
<dbReference type="Pfam" id="PF05257">
    <property type="entry name" value="CHAP"/>
    <property type="match status" value="1"/>
</dbReference>
<sequence length="331" mass="35994">MSKKEKSMKKREFIIVVLVTLGLAGAFSASAASAAEVNVYRLYNKVSKEHLYTASQYEYNTLPTLSSDWIREGINFKQYNTAENGSLAINRVYNPRSGEHIYTKDNYEVKVLTSQKGWKSEGVAFYAPRTGLKPVYRLFNAAAGLGAHFVTADGYEKNVLASSGWKYEGIAWYQAENTGGAGSGNGNSGGSANNADSSATVPAGYTAIQPLANLSTYPQNGYYPWGQCTWYTYYRAKQVGINFSPYMGNGGDWQNANGYKVTTKPTAGSALSFSPGQAGADKTYGHVAFVEQVRSDGSILISESNVMGLGKLSYRTFTKSEASTFHYVIGK</sequence>
<proteinExistence type="predicted"/>
<name>F9VCT8_LACGL</name>
<feature type="signal peptide" evidence="1">
    <location>
        <begin position="1"/>
        <end position="31"/>
    </location>
</feature>
<evidence type="ECO:0000256" key="1">
    <source>
        <dbReference type="SAM" id="SignalP"/>
    </source>
</evidence>
<dbReference type="PATRIC" id="fig|420890.5.peg.675"/>
<keyword evidence="4" id="KW-1185">Reference proteome</keyword>
<organism evidence="3 4">
    <name type="scientific">Lactococcus garvieae (strain Lg2)</name>
    <name type="common">Enterococcus seriolicida</name>
    <dbReference type="NCBI Taxonomy" id="420890"/>
    <lineage>
        <taxon>Bacteria</taxon>
        <taxon>Bacillati</taxon>
        <taxon>Bacillota</taxon>
        <taxon>Bacilli</taxon>
        <taxon>Lactobacillales</taxon>
        <taxon>Streptococcaceae</taxon>
        <taxon>Lactococcus</taxon>
    </lineage>
</organism>
<dbReference type="Gene3D" id="3.90.1720.10">
    <property type="entry name" value="endopeptidase domain like (from Nostoc punctiforme)"/>
    <property type="match status" value="1"/>
</dbReference>
<evidence type="ECO:0000313" key="4">
    <source>
        <dbReference type="Proteomes" id="UP000008520"/>
    </source>
</evidence>
<dbReference type="EMBL" id="AP009333">
    <property type="protein sequence ID" value="BAK60139.1"/>
    <property type="molecule type" value="Genomic_DNA"/>
</dbReference>
<dbReference type="InterPro" id="IPR043708">
    <property type="entry name" value="DUF5648"/>
</dbReference>
<dbReference type="PROSITE" id="PS50911">
    <property type="entry name" value="CHAP"/>
    <property type="match status" value="1"/>
</dbReference>
<protein>
    <submittedName>
        <fullName evidence="3">Truncated immunogenic secreted protein</fullName>
    </submittedName>
</protein>
<dbReference type="HOGENOM" id="CLU_917607_0_0_9"/>
<reference evidence="3 4" key="1">
    <citation type="journal article" date="2011" name="PLoS ONE">
        <title>Complete genome sequence and comparative analysis of the fish pathogen Lactococcus garvieae.</title>
        <authorList>
            <person name="Morita H."/>
            <person name="Toh H."/>
            <person name="Oshima K."/>
            <person name="Yoshizaki M."/>
            <person name="Kawanishi M."/>
            <person name="Nakaya K."/>
            <person name="Suzuki T."/>
            <person name="Miyauchi E."/>
            <person name="Ishii Y."/>
            <person name="Tanabe S."/>
            <person name="Murakami M."/>
            <person name="Hattori M."/>
        </authorList>
    </citation>
    <scope>NUCLEOTIDE SEQUENCE [LARGE SCALE GENOMIC DNA]</scope>
    <source>
        <strain evidence="3 4">Lg2</strain>
    </source>
</reference>
<dbReference type="SUPFAM" id="SSF54001">
    <property type="entry name" value="Cysteine proteinases"/>
    <property type="match status" value="1"/>
</dbReference>
<feature type="chain" id="PRO_5038606893" evidence="1">
    <location>
        <begin position="32"/>
        <end position="331"/>
    </location>
</feature>
<dbReference type="InterPro" id="IPR007921">
    <property type="entry name" value="CHAP_dom"/>
</dbReference>
<dbReference type="STRING" id="420890.LCGL_0679"/>
<dbReference type="KEGG" id="lgv:LCGL_0679"/>
<gene>
    <name evidence="3" type="ordered locus">LCGL_0679</name>
</gene>
<evidence type="ECO:0000313" key="3">
    <source>
        <dbReference type="EMBL" id="BAK60139.1"/>
    </source>
</evidence>
<dbReference type="eggNOG" id="COG3757">
    <property type="taxonomic scope" value="Bacteria"/>
</dbReference>
<keyword evidence="1" id="KW-0732">Signal</keyword>
<dbReference type="Proteomes" id="UP000008520">
    <property type="component" value="Chromosome"/>
</dbReference>
<dbReference type="Pfam" id="PF18885">
    <property type="entry name" value="DUF5648"/>
    <property type="match status" value="1"/>
</dbReference>
<dbReference type="AlphaFoldDB" id="F9VCT8"/>